<dbReference type="InterPro" id="IPR051397">
    <property type="entry name" value="Zn-ADH-like_protein"/>
</dbReference>
<dbReference type="HOGENOM" id="CLU_026673_0_0_1"/>
<evidence type="ECO:0000259" key="1">
    <source>
        <dbReference type="Pfam" id="PF00107"/>
    </source>
</evidence>
<evidence type="ECO:0000313" key="4">
    <source>
        <dbReference type="Proteomes" id="UP000053342"/>
    </source>
</evidence>
<dbReference type="RefSeq" id="XP_016258570.1">
    <property type="nucleotide sequence ID" value="XM_016410763.1"/>
</dbReference>
<gene>
    <name evidence="3" type="ORF">PV06_09326</name>
</gene>
<dbReference type="Gene3D" id="3.40.50.720">
    <property type="entry name" value="NAD(P)-binding Rossmann-like Domain"/>
    <property type="match status" value="1"/>
</dbReference>
<dbReference type="Proteomes" id="UP000053342">
    <property type="component" value="Unassembled WGS sequence"/>
</dbReference>
<dbReference type="Pfam" id="PF00107">
    <property type="entry name" value="ADH_zinc_N"/>
    <property type="match status" value="1"/>
</dbReference>
<dbReference type="STRING" id="215243.A0A0D2DRJ2"/>
<dbReference type="SUPFAM" id="SSF51735">
    <property type="entry name" value="NAD(P)-binding Rossmann-fold domains"/>
    <property type="match status" value="1"/>
</dbReference>
<dbReference type="Pfam" id="PF08240">
    <property type="entry name" value="ADH_N"/>
    <property type="match status" value="1"/>
</dbReference>
<dbReference type="GO" id="GO:0016491">
    <property type="term" value="F:oxidoreductase activity"/>
    <property type="evidence" value="ECO:0007669"/>
    <property type="project" value="TreeGrafter"/>
</dbReference>
<proteinExistence type="predicted"/>
<protein>
    <recommendedName>
        <fullName evidence="5">Alcohol dehydrogenase-like C-terminal domain-containing protein</fullName>
    </recommendedName>
</protein>
<dbReference type="InterPro" id="IPR013149">
    <property type="entry name" value="ADH-like_C"/>
</dbReference>
<dbReference type="AlphaFoldDB" id="A0A0D2DRJ2"/>
<feature type="domain" description="Alcohol dehydrogenase-like C-terminal" evidence="1">
    <location>
        <begin position="207"/>
        <end position="343"/>
    </location>
</feature>
<dbReference type="GO" id="GO:0005739">
    <property type="term" value="C:mitochondrion"/>
    <property type="evidence" value="ECO:0007669"/>
    <property type="project" value="TreeGrafter"/>
</dbReference>
<dbReference type="Gene3D" id="3.90.180.10">
    <property type="entry name" value="Medium-chain alcohol dehydrogenases, catalytic domain"/>
    <property type="match status" value="1"/>
</dbReference>
<dbReference type="SUPFAM" id="SSF50129">
    <property type="entry name" value="GroES-like"/>
    <property type="match status" value="1"/>
</dbReference>
<dbReference type="InterPro" id="IPR013154">
    <property type="entry name" value="ADH-like_N"/>
</dbReference>
<dbReference type="EMBL" id="KN847341">
    <property type="protein sequence ID" value="KIW38354.1"/>
    <property type="molecule type" value="Genomic_DNA"/>
</dbReference>
<keyword evidence="4" id="KW-1185">Reference proteome</keyword>
<organism evidence="3 4">
    <name type="scientific">Exophiala oligosperma</name>
    <dbReference type="NCBI Taxonomy" id="215243"/>
    <lineage>
        <taxon>Eukaryota</taxon>
        <taxon>Fungi</taxon>
        <taxon>Dikarya</taxon>
        <taxon>Ascomycota</taxon>
        <taxon>Pezizomycotina</taxon>
        <taxon>Eurotiomycetes</taxon>
        <taxon>Chaetothyriomycetidae</taxon>
        <taxon>Chaetothyriales</taxon>
        <taxon>Herpotrichiellaceae</taxon>
        <taxon>Exophiala</taxon>
    </lineage>
</organism>
<sequence length="387" mass="41557">MASSNSIPSRSTTIPSTHRALLLSSTRDPYDISVVSNATPQPTPGSAVIRILASGVLTYNNKVYSGKKPYPYPTPFVPGSGSIGRVASVHEDATRLTPGVLVFFDCFIRGRDDPDALILSGLSSGFTKGSTDLMVGAWRDGTYAEYARVPLENCFPLDETRLCTELGYTVDDLMYLFTVSVPFGGLRSVDLRAGEKVIVTPAAGMYGSAAVVAALAMGARVVAVGRNLDTLNVFKSWPAYSEEGGRLDIVQTTGDVDADVASLTKDGTDMADVFFDISPGKAIGSPHYKSCIRALRRGGRASYMGAHFELPLPAMTMTLNDITFKAKWMYEREDVRAMIKLAENGFLKLGEKNGIKTVGKFPLEKFAEAFDACSKMSGPGLQVIIAP</sequence>
<evidence type="ECO:0008006" key="5">
    <source>
        <dbReference type="Google" id="ProtNLM"/>
    </source>
</evidence>
<reference evidence="3 4" key="1">
    <citation type="submission" date="2015-01" db="EMBL/GenBank/DDBJ databases">
        <title>The Genome Sequence of Exophiala oligosperma CBS72588.</title>
        <authorList>
            <consortium name="The Broad Institute Genomics Platform"/>
            <person name="Cuomo C."/>
            <person name="de Hoog S."/>
            <person name="Gorbushina A."/>
            <person name="Stielow B."/>
            <person name="Teixiera M."/>
            <person name="Abouelleil A."/>
            <person name="Chapman S.B."/>
            <person name="Priest M."/>
            <person name="Young S.K."/>
            <person name="Wortman J."/>
            <person name="Nusbaum C."/>
            <person name="Birren B."/>
        </authorList>
    </citation>
    <scope>NUCLEOTIDE SEQUENCE [LARGE SCALE GENOMIC DNA]</scope>
    <source>
        <strain evidence="3 4">CBS 72588</strain>
    </source>
</reference>
<dbReference type="CDD" id="cd05188">
    <property type="entry name" value="MDR"/>
    <property type="match status" value="1"/>
</dbReference>
<accession>A0A0D2DRJ2</accession>
<dbReference type="InterPro" id="IPR036291">
    <property type="entry name" value="NAD(P)-bd_dom_sf"/>
</dbReference>
<evidence type="ECO:0000259" key="2">
    <source>
        <dbReference type="Pfam" id="PF08240"/>
    </source>
</evidence>
<evidence type="ECO:0000313" key="3">
    <source>
        <dbReference type="EMBL" id="KIW38354.1"/>
    </source>
</evidence>
<dbReference type="PANTHER" id="PTHR43677">
    <property type="entry name" value="SHORT-CHAIN DEHYDROGENASE/REDUCTASE"/>
    <property type="match status" value="1"/>
</dbReference>
<dbReference type="OrthoDB" id="5407715at2759"/>
<dbReference type="InterPro" id="IPR011032">
    <property type="entry name" value="GroES-like_sf"/>
</dbReference>
<dbReference type="VEuPathDB" id="FungiDB:PV06_09326"/>
<name>A0A0D2DRJ2_9EURO</name>
<feature type="domain" description="Alcohol dehydrogenase-like N-terminal" evidence="2">
    <location>
        <begin position="44"/>
        <end position="158"/>
    </location>
</feature>
<dbReference type="PANTHER" id="PTHR43677:SF4">
    <property type="entry name" value="QUINONE OXIDOREDUCTASE-LIKE PROTEIN 2"/>
    <property type="match status" value="1"/>
</dbReference>
<dbReference type="GeneID" id="27361400"/>